<comment type="caution">
    <text evidence="10">The sequence shown here is derived from an EMBL/GenBank/DDBJ whole genome shotgun (WGS) entry which is preliminary data.</text>
</comment>
<proteinExistence type="inferred from homology"/>
<feature type="transmembrane region" description="Helical" evidence="7">
    <location>
        <begin position="29"/>
        <end position="52"/>
    </location>
</feature>
<comment type="subcellular location">
    <subcellularLocation>
        <location evidence="1 7">Cell membrane</location>
        <topology evidence="1 7">Multi-pass membrane protein</topology>
    </subcellularLocation>
</comment>
<evidence type="ECO:0000256" key="4">
    <source>
        <dbReference type="ARBA" id="ARBA00022692"/>
    </source>
</evidence>
<feature type="domain" description="ABC transmembrane type-1" evidence="9">
    <location>
        <begin position="92"/>
        <end position="281"/>
    </location>
</feature>
<dbReference type="SUPFAM" id="SSF161098">
    <property type="entry name" value="MetI-like"/>
    <property type="match status" value="1"/>
</dbReference>
<evidence type="ECO:0000259" key="9">
    <source>
        <dbReference type="PROSITE" id="PS50928"/>
    </source>
</evidence>
<evidence type="ECO:0000313" key="10">
    <source>
        <dbReference type="EMBL" id="MCK8677605.1"/>
    </source>
</evidence>
<dbReference type="PANTHER" id="PTHR43386:SF25">
    <property type="entry name" value="PEPTIDE ABC TRANSPORTER PERMEASE PROTEIN"/>
    <property type="match status" value="1"/>
</dbReference>
<feature type="transmembrane region" description="Helical" evidence="7">
    <location>
        <begin position="132"/>
        <end position="151"/>
    </location>
</feature>
<evidence type="ECO:0000256" key="5">
    <source>
        <dbReference type="ARBA" id="ARBA00022989"/>
    </source>
</evidence>
<evidence type="ECO:0000256" key="6">
    <source>
        <dbReference type="ARBA" id="ARBA00023136"/>
    </source>
</evidence>
<dbReference type="Proteomes" id="UP001522868">
    <property type="component" value="Unassembled WGS sequence"/>
</dbReference>
<dbReference type="InterPro" id="IPR050366">
    <property type="entry name" value="BP-dependent_transpt_permease"/>
</dbReference>
<feature type="transmembrane region" description="Helical" evidence="7">
    <location>
        <begin position="157"/>
        <end position="174"/>
    </location>
</feature>
<dbReference type="InterPro" id="IPR035906">
    <property type="entry name" value="MetI-like_sf"/>
</dbReference>
<dbReference type="PANTHER" id="PTHR43386">
    <property type="entry name" value="OLIGOPEPTIDE TRANSPORT SYSTEM PERMEASE PROTEIN APPC"/>
    <property type="match status" value="1"/>
</dbReference>
<dbReference type="InterPro" id="IPR000515">
    <property type="entry name" value="MetI-like"/>
</dbReference>
<reference evidence="10 11" key="1">
    <citation type="submission" date="2022-04" db="EMBL/GenBank/DDBJ databases">
        <title>Streptomyces sp. nov. LCR6-01 isolated from Lichen of Dirinaria sp.</title>
        <authorList>
            <person name="Kanchanasin P."/>
            <person name="Tanasupawat S."/>
            <person name="Phongsopitanun W."/>
        </authorList>
    </citation>
    <scope>NUCLEOTIDE SEQUENCE [LARGE SCALE GENOMIC DNA]</scope>
    <source>
        <strain evidence="10 11">LCR6-01</strain>
    </source>
</reference>
<keyword evidence="2 7" id="KW-0813">Transport</keyword>
<name>A0ABT0I8F8_9ACTN</name>
<protein>
    <submittedName>
        <fullName evidence="10">ABC transporter permease</fullName>
    </submittedName>
</protein>
<evidence type="ECO:0000256" key="2">
    <source>
        <dbReference type="ARBA" id="ARBA00022448"/>
    </source>
</evidence>
<accession>A0ABT0I8F8</accession>
<evidence type="ECO:0000256" key="3">
    <source>
        <dbReference type="ARBA" id="ARBA00022475"/>
    </source>
</evidence>
<dbReference type="PROSITE" id="PS50928">
    <property type="entry name" value="ABC_TM1"/>
    <property type="match status" value="1"/>
</dbReference>
<dbReference type="Pfam" id="PF00528">
    <property type="entry name" value="BPD_transp_1"/>
    <property type="match status" value="1"/>
</dbReference>
<evidence type="ECO:0000256" key="8">
    <source>
        <dbReference type="SAM" id="MobiDB-lite"/>
    </source>
</evidence>
<evidence type="ECO:0000256" key="7">
    <source>
        <dbReference type="RuleBase" id="RU363032"/>
    </source>
</evidence>
<keyword evidence="4 7" id="KW-0812">Transmembrane</keyword>
<feature type="transmembrane region" description="Helical" evidence="7">
    <location>
        <begin position="262"/>
        <end position="281"/>
    </location>
</feature>
<evidence type="ECO:0000313" key="11">
    <source>
        <dbReference type="Proteomes" id="UP001522868"/>
    </source>
</evidence>
<sequence length="295" mass="29889">MAVPVLDPPLDRPVPAVTPRRRPVRWPGAALAVPAALAVLLLVVATAAPLLAPHGAADGSLTGRLLGPGAPGHPLGTDGQGRDLLSRLLLGARPSLVGGLLPVLAATVLGTALGIAAGLGGRATEQALLRSLDVLYAFPGILLAIAVATVLTPGLTATVLSLSVVLTPAVTRVAHTEVRRIRAAEYLEAARVSGAGRGAVAVRQVLPVVAPVVLAYASSLVGLAVVYAAGLSFLGLGVAPPAPEWGAMLDELRPALLTRPELAVLPALAILAVSVVFNALGEALRRRVGVREELR</sequence>
<dbReference type="RefSeq" id="WP_248632842.1">
    <property type="nucleotide sequence ID" value="NZ_JALPTH010000007.1"/>
</dbReference>
<comment type="similarity">
    <text evidence="7">Belongs to the binding-protein-dependent transport system permease family.</text>
</comment>
<feature type="transmembrane region" description="Helical" evidence="7">
    <location>
        <begin position="96"/>
        <end position="120"/>
    </location>
</feature>
<organism evidence="10 11">
    <name type="scientific">Streptomyces lichenis</name>
    <dbReference type="NCBI Taxonomy" id="2306967"/>
    <lineage>
        <taxon>Bacteria</taxon>
        <taxon>Bacillati</taxon>
        <taxon>Actinomycetota</taxon>
        <taxon>Actinomycetes</taxon>
        <taxon>Kitasatosporales</taxon>
        <taxon>Streptomycetaceae</taxon>
        <taxon>Streptomyces</taxon>
    </lineage>
</organism>
<feature type="transmembrane region" description="Helical" evidence="7">
    <location>
        <begin position="213"/>
        <end position="242"/>
    </location>
</feature>
<keyword evidence="11" id="KW-1185">Reference proteome</keyword>
<dbReference type="CDD" id="cd06261">
    <property type="entry name" value="TM_PBP2"/>
    <property type="match status" value="1"/>
</dbReference>
<keyword evidence="5 7" id="KW-1133">Transmembrane helix</keyword>
<keyword evidence="6 7" id="KW-0472">Membrane</keyword>
<dbReference type="Gene3D" id="1.10.3720.10">
    <property type="entry name" value="MetI-like"/>
    <property type="match status" value="1"/>
</dbReference>
<dbReference type="EMBL" id="JALPTH010000007">
    <property type="protein sequence ID" value="MCK8677605.1"/>
    <property type="molecule type" value="Genomic_DNA"/>
</dbReference>
<keyword evidence="3" id="KW-1003">Cell membrane</keyword>
<gene>
    <name evidence="10" type="ORF">M1O15_09415</name>
</gene>
<evidence type="ECO:0000256" key="1">
    <source>
        <dbReference type="ARBA" id="ARBA00004651"/>
    </source>
</evidence>
<feature type="region of interest" description="Disordered" evidence="8">
    <location>
        <begin position="1"/>
        <end position="20"/>
    </location>
</feature>